<dbReference type="GO" id="GO:0005886">
    <property type="term" value="C:plasma membrane"/>
    <property type="evidence" value="ECO:0007669"/>
    <property type="project" value="UniProtKB-SubCell"/>
</dbReference>
<protein>
    <submittedName>
        <fullName evidence="7">CidA/LrgA family protein</fullName>
    </submittedName>
</protein>
<keyword evidence="4 6" id="KW-1133">Transmembrane helix</keyword>
<sequence length="119" mass="12673">MLIGLLVLLLFQFVGELFVLAVGVPVPGPVVGMVLLLGCLILKGEVPDYLRLPSEALLKHLALLFVPAGVGLMVHFKLLQADWLAILVALIVSTALTIVITGLILNRSAKKLHQMSGEG</sequence>
<evidence type="ECO:0000313" key="8">
    <source>
        <dbReference type="Proteomes" id="UP000267535"/>
    </source>
</evidence>
<keyword evidence="2" id="KW-1003">Cell membrane</keyword>
<name>A0A3P1SSI6_9GAMM</name>
<keyword evidence="8" id="KW-1185">Reference proteome</keyword>
<organism evidence="7 8">
    <name type="scientific">Amphritea balenae</name>
    <dbReference type="NCBI Taxonomy" id="452629"/>
    <lineage>
        <taxon>Bacteria</taxon>
        <taxon>Pseudomonadati</taxon>
        <taxon>Pseudomonadota</taxon>
        <taxon>Gammaproteobacteria</taxon>
        <taxon>Oceanospirillales</taxon>
        <taxon>Oceanospirillaceae</taxon>
        <taxon>Amphritea</taxon>
    </lineage>
</organism>
<comment type="caution">
    <text evidence="7">The sequence shown here is derived from an EMBL/GenBank/DDBJ whole genome shotgun (WGS) entry which is preliminary data.</text>
</comment>
<gene>
    <name evidence="7" type="ORF">EHS89_08070</name>
</gene>
<accession>A0A3P1SSI6</accession>
<feature type="transmembrane region" description="Helical" evidence="6">
    <location>
        <begin position="84"/>
        <end position="105"/>
    </location>
</feature>
<evidence type="ECO:0000256" key="6">
    <source>
        <dbReference type="SAM" id="Phobius"/>
    </source>
</evidence>
<dbReference type="AlphaFoldDB" id="A0A3P1SSI6"/>
<comment type="subcellular location">
    <subcellularLocation>
        <location evidence="1">Cell membrane</location>
        <topology evidence="1">Multi-pass membrane protein</topology>
    </subcellularLocation>
</comment>
<dbReference type="PANTHER" id="PTHR33931">
    <property type="entry name" value="HOLIN-LIKE PROTEIN CIDA-RELATED"/>
    <property type="match status" value="1"/>
</dbReference>
<keyword evidence="5 6" id="KW-0472">Membrane</keyword>
<dbReference type="OrthoDB" id="385012at2"/>
<evidence type="ECO:0000256" key="2">
    <source>
        <dbReference type="ARBA" id="ARBA00022475"/>
    </source>
</evidence>
<dbReference type="PANTHER" id="PTHR33931:SF2">
    <property type="entry name" value="HOLIN-LIKE PROTEIN CIDA"/>
    <property type="match status" value="1"/>
</dbReference>
<evidence type="ECO:0000256" key="4">
    <source>
        <dbReference type="ARBA" id="ARBA00022989"/>
    </source>
</evidence>
<evidence type="ECO:0000256" key="1">
    <source>
        <dbReference type="ARBA" id="ARBA00004651"/>
    </source>
</evidence>
<evidence type="ECO:0000256" key="5">
    <source>
        <dbReference type="ARBA" id="ARBA00023136"/>
    </source>
</evidence>
<dbReference type="Pfam" id="PF03788">
    <property type="entry name" value="LrgA"/>
    <property type="match status" value="1"/>
</dbReference>
<dbReference type="Proteomes" id="UP000267535">
    <property type="component" value="Unassembled WGS sequence"/>
</dbReference>
<dbReference type="InterPro" id="IPR005538">
    <property type="entry name" value="LrgA/CidA"/>
</dbReference>
<evidence type="ECO:0000313" key="7">
    <source>
        <dbReference type="EMBL" id="RRD00152.1"/>
    </source>
</evidence>
<dbReference type="RefSeq" id="WP_124925622.1">
    <property type="nucleotide sequence ID" value="NZ_BMOH01000005.1"/>
</dbReference>
<evidence type="ECO:0000256" key="3">
    <source>
        <dbReference type="ARBA" id="ARBA00022692"/>
    </source>
</evidence>
<keyword evidence="3 6" id="KW-0812">Transmembrane</keyword>
<reference evidence="7 8" key="1">
    <citation type="submission" date="2018-11" db="EMBL/GenBank/DDBJ databases">
        <title>The draft genome sequence of Amphritea balenae JAMM 1525T.</title>
        <authorList>
            <person name="Fang Z."/>
            <person name="Zhang Y."/>
            <person name="Han X."/>
        </authorList>
    </citation>
    <scope>NUCLEOTIDE SEQUENCE [LARGE SCALE GENOMIC DNA]</scope>
    <source>
        <strain evidence="7 8">JAMM 1525</strain>
    </source>
</reference>
<dbReference type="EMBL" id="RQXV01000003">
    <property type="protein sequence ID" value="RRD00152.1"/>
    <property type="molecule type" value="Genomic_DNA"/>
</dbReference>
<proteinExistence type="predicted"/>